<dbReference type="RefSeq" id="WP_179517638.1">
    <property type="nucleotide sequence ID" value="NZ_JACCAC010000001.1"/>
</dbReference>
<comment type="caution">
    <text evidence="2">The sequence shown here is derived from an EMBL/GenBank/DDBJ whole genome shotgun (WGS) entry which is preliminary data.</text>
</comment>
<reference evidence="2 3" key="1">
    <citation type="submission" date="2020-07" db="EMBL/GenBank/DDBJ databases">
        <title>Sequencing the genomes of 1000 actinobacteria strains.</title>
        <authorList>
            <person name="Klenk H.-P."/>
        </authorList>
    </citation>
    <scope>NUCLEOTIDE SEQUENCE [LARGE SCALE GENOMIC DNA]</scope>
    <source>
        <strain evidence="2 3">DSM 24552</strain>
    </source>
</reference>
<evidence type="ECO:0008006" key="4">
    <source>
        <dbReference type="Google" id="ProtNLM"/>
    </source>
</evidence>
<feature type="transmembrane region" description="Helical" evidence="1">
    <location>
        <begin position="19"/>
        <end position="40"/>
    </location>
</feature>
<keyword evidence="1" id="KW-0812">Transmembrane</keyword>
<dbReference type="EMBL" id="JACCAC010000001">
    <property type="protein sequence ID" value="NYG55143.1"/>
    <property type="molecule type" value="Genomic_DNA"/>
</dbReference>
<proteinExistence type="predicted"/>
<evidence type="ECO:0000313" key="2">
    <source>
        <dbReference type="EMBL" id="NYG55143.1"/>
    </source>
</evidence>
<keyword evidence="1" id="KW-0472">Membrane</keyword>
<dbReference type="Proteomes" id="UP000544110">
    <property type="component" value="Unassembled WGS sequence"/>
</dbReference>
<sequence length="214" mass="21752">MAARTDGGRERLPRSGTRLWAFAGYAVALALLVGTLADGLGRTDLVGAALALLAAGATTVVYVRPAVELDGDELHLRRMLSTVVIPLAAVEKAVVSRFLAVFAGERRYVSTTVQRTLRAVVGARSGRGGAAGAGAGGGATAAAGGGATAPTSEADLVEQRIAQAAADARRRHGVALLSDEQLALASQVRRTWSWPAVAAVVGPAVLVVLALLLV</sequence>
<feature type="transmembrane region" description="Helical" evidence="1">
    <location>
        <begin position="46"/>
        <end position="67"/>
    </location>
</feature>
<evidence type="ECO:0000256" key="1">
    <source>
        <dbReference type="SAM" id="Phobius"/>
    </source>
</evidence>
<feature type="transmembrane region" description="Helical" evidence="1">
    <location>
        <begin position="192"/>
        <end position="213"/>
    </location>
</feature>
<name>A0A7Y9RUJ1_9ACTN</name>
<gene>
    <name evidence="2" type="ORF">BJ989_001447</name>
</gene>
<keyword evidence="3" id="KW-1185">Reference proteome</keyword>
<accession>A0A7Y9RUJ1</accession>
<dbReference type="AlphaFoldDB" id="A0A7Y9RUJ1"/>
<keyword evidence="1" id="KW-1133">Transmembrane helix</keyword>
<organism evidence="2 3">
    <name type="scientific">Nocardioides perillae</name>
    <dbReference type="NCBI Taxonomy" id="1119534"/>
    <lineage>
        <taxon>Bacteria</taxon>
        <taxon>Bacillati</taxon>
        <taxon>Actinomycetota</taxon>
        <taxon>Actinomycetes</taxon>
        <taxon>Propionibacteriales</taxon>
        <taxon>Nocardioidaceae</taxon>
        <taxon>Nocardioides</taxon>
    </lineage>
</organism>
<protein>
    <recommendedName>
        <fullName evidence="4">PH domain-containing protein</fullName>
    </recommendedName>
</protein>
<evidence type="ECO:0000313" key="3">
    <source>
        <dbReference type="Proteomes" id="UP000544110"/>
    </source>
</evidence>